<reference evidence="3" key="1">
    <citation type="submission" date="2019-02" db="EMBL/GenBank/DDBJ databases">
        <authorList>
            <consortium name="Genoscope - CEA"/>
            <person name="William W."/>
        </authorList>
    </citation>
    <scope>NUCLEOTIDE SEQUENCE [LARGE SCALE GENOMIC DNA]</scope>
    <source>
        <strain evidence="3">YSy11</strain>
    </source>
</reference>
<dbReference type="EMBL" id="LR215729">
    <property type="protein sequence ID" value="VEV96102.1"/>
    <property type="molecule type" value="Genomic_DNA"/>
</dbReference>
<feature type="compositionally biased region" description="Low complexity" evidence="1">
    <location>
        <begin position="87"/>
        <end position="103"/>
    </location>
</feature>
<dbReference type="AlphaFoldDB" id="A0A653E042"/>
<accession>A0A653E042</accession>
<gene>
    <name evidence="3" type="ORF">PMYSY11_1055</name>
</gene>
<name>A0A653E042_9PSED</name>
<feature type="compositionally biased region" description="Polar residues" evidence="1">
    <location>
        <begin position="48"/>
        <end position="80"/>
    </location>
</feature>
<dbReference type="RefSeq" id="WP_150547759.1">
    <property type="nucleotide sequence ID" value="NZ_JBALWF010000001.1"/>
</dbReference>
<feature type="region of interest" description="Disordered" evidence="1">
    <location>
        <begin position="35"/>
        <end position="103"/>
    </location>
</feature>
<feature type="signal peptide" evidence="2">
    <location>
        <begin position="1"/>
        <end position="29"/>
    </location>
</feature>
<proteinExistence type="predicted"/>
<evidence type="ECO:0000256" key="2">
    <source>
        <dbReference type="SAM" id="SignalP"/>
    </source>
</evidence>
<feature type="chain" id="PRO_5024992258" evidence="2">
    <location>
        <begin position="30"/>
        <end position="192"/>
    </location>
</feature>
<keyword evidence="2" id="KW-0732">Signal</keyword>
<protein>
    <submittedName>
        <fullName evidence="3">Uncharacterized protein</fullName>
    </submittedName>
</protein>
<sequence length="192" mass="20983">MIAKIPFNAYCASLALAVAVAAAPIVAEAGRLAGHGGGGGGGARAHSSVHQARSASRPNVQRQRPNVQRPSNPKHSSPLINSKPDKNINISNNNVNINGGHNNWNNDHHDDHYDHHDDHHHHHNDWDIDYHPIATAAIVTGTVLAIGSIVNSIPPDCSQVYRNGTEYYYCNNQYYQPQWQGDNVVYVVVNNP</sequence>
<evidence type="ECO:0000256" key="1">
    <source>
        <dbReference type="SAM" id="MobiDB-lite"/>
    </source>
</evidence>
<organism evidence="3">
    <name type="scientific">Pseudomonas marincola</name>
    <dbReference type="NCBI Taxonomy" id="437900"/>
    <lineage>
        <taxon>Bacteria</taxon>
        <taxon>Pseudomonadati</taxon>
        <taxon>Pseudomonadota</taxon>
        <taxon>Gammaproteobacteria</taxon>
        <taxon>Pseudomonadales</taxon>
        <taxon>Pseudomonadaceae</taxon>
        <taxon>Pseudomonas</taxon>
    </lineage>
</organism>
<evidence type="ECO:0000313" key="3">
    <source>
        <dbReference type="EMBL" id="VEV96102.1"/>
    </source>
</evidence>